<evidence type="ECO:0000313" key="4">
    <source>
        <dbReference type="EMBL" id="CAF4018888.1"/>
    </source>
</evidence>
<dbReference type="Proteomes" id="UP000681720">
    <property type="component" value="Unassembled WGS sequence"/>
</dbReference>
<comment type="caution">
    <text evidence="2">The sequence shown here is derived from an EMBL/GenBank/DDBJ whole genome shotgun (WGS) entry which is preliminary data.</text>
</comment>
<accession>A0A815F7X9</accession>
<proteinExistence type="predicted"/>
<gene>
    <name evidence="4" type="ORF">BYL167_LOCUS14662</name>
    <name evidence="2" type="ORF">CJN711_LOCUS17955</name>
    <name evidence="5" type="ORF">GIL414_LOCUS12832</name>
    <name evidence="1" type="ORF">KQP761_LOCUS4551</name>
    <name evidence="3" type="ORF">MBJ925_LOCUS4779</name>
</gene>
<dbReference type="EMBL" id="CAJOBH010005272">
    <property type="protein sequence ID" value="CAF4018888.1"/>
    <property type="molecule type" value="Genomic_DNA"/>
</dbReference>
<dbReference type="OrthoDB" id="9909311at2759"/>
<evidence type="ECO:0000313" key="3">
    <source>
        <dbReference type="EMBL" id="CAF1934500.1"/>
    </source>
</evidence>
<evidence type="ECO:0000313" key="5">
    <source>
        <dbReference type="EMBL" id="CAF4020398.1"/>
    </source>
</evidence>
<dbReference type="EMBL" id="CAJNOV010008385">
    <property type="protein sequence ID" value="CAF1321455.1"/>
    <property type="molecule type" value="Genomic_DNA"/>
</dbReference>
<evidence type="ECO:0000313" key="1">
    <source>
        <dbReference type="EMBL" id="CAF1296435.1"/>
    </source>
</evidence>
<dbReference type="Proteomes" id="UP000663834">
    <property type="component" value="Unassembled WGS sequence"/>
</dbReference>
<dbReference type="Proteomes" id="UP000681967">
    <property type="component" value="Unassembled WGS sequence"/>
</dbReference>
<dbReference type="EMBL" id="CAJOBJ010005077">
    <property type="protein sequence ID" value="CAF4020398.1"/>
    <property type="molecule type" value="Genomic_DNA"/>
</dbReference>
<dbReference type="AlphaFoldDB" id="A0A815F7X9"/>
<dbReference type="EMBL" id="CAJNOW010000848">
    <property type="protein sequence ID" value="CAF1296435.1"/>
    <property type="molecule type" value="Genomic_DNA"/>
</dbReference>
<evidence type="ECO:0000313" key="6">
    <source>
        <dbReference type="Proteomes" id="UP000663855"/>
    </source>
</evidence>
<name>A0A815F7X9_9BILA</name>
<organism evidence="2 6">
    <name type="scientific">Rotaria magnacalcarata</name>
    <dbReference type="NCBI Taxonomy" id="392030"/>
    <lineage>
        <taxon>Eukaryota</taxon>
        <taxon>Metazoa</taxon>
        <taxon>Spiralia</taxon>
        <taxon>Gnathifera</taxon>
        <taxon>Rotifera</taxon>
        <taxon>Eurotatoria</taxon>
        <taxon>Bdelloidea</taxon>
        <taxon>Philodinida</taxon>
        <taxon>Philodinidae</taxon>
        <taxon>Rotaria</taxon>
    </lineage>
</organism>
<reference evidence="2" key="1">
    <citation type="submission" date="2021-02" db="EMBL/GenBank/DDBJ databases">
        <authorList>
            <person name="Nowell W R."/>
        </authorList>
    </citation>
    <scope>NUCLEOTIDE SEQUENCE</scope>
</reference>
<sequence>MKRSVRTVHVLTNIRSQSTIRNTFRTTDFVCSSIKNVGSTTINSDSNSGEEILTNDISTALQNLDLLLAHLNIGGQSLSVTEFIEVDEEIPAFNEWNDIGNSLIIVDEQRHNNDEDDDMPTKTPPKVIEAMELVGRLHLLAATQQSQLHSSQLTQLFIDSKGVEQTTIDDFVHRN</sequence>
<protein>
    <submittedName>
        <fullName evidence="2">Uncharacterized protein</fullName>
    </submittedName>
</protein>
<dbReference type="EMBL" id="CAJNRE010001019">
    <property type="protein sequence ID" value="CAF1934500.1"/>
    <property type="molecule type" value="Genomic_DNA"/>
</dbReference>
<dbReference type="Proteomes" id="UP000663855">
    <property type="component" value="Unassembled WGS sequence"/>
</dbReference>
<dbReference type="Proteomes" id="UP000663824">
    <property type="component" value="Unassembled WGS sequence"/>
</dbReference>
<evidence type="ECO:0000313" key="2">
    <source>
        <dbReference type="EMBL" id="CAF1321455.1"/>
    </source>
</evidence>